<keyword evidence="7" id="KW-0496">Mitochondrion</keyword>
<evidence type="ECO:0000256" key="6">
    <source>
        <dbReference type="ARBA" id="ARBA00022989"/>
    </source>
</evidence>
<comment type="subcellular location">
    <subcellularLocation>
        <location evidence="2">Mitochondrion inner membrane</location>
        <topology evidence="2">Multi-pass membrane protein</topology>
    </subcellularLocation>
</comment>
<dbReference type="GO" id="GO:0007007">
    <property type="term" value="P:inner mitochondrial membrane organization"/>
    <property type="evidence" value="ECO:0007669"/>
    <property type="project" value="TreeGrafter"/>
</dbReference>
<keyword evidence="4 9" id="KW-0812">Transmembrane</keyword>
<evidence type="ECO:0000313" key="11">
    <source>
        <dbReference type="Proteomes" id="UP000242188"/>
    </source>
</evidence>
<dbReference type="InterPro" id="IPR026120">
    <property type="entry name" value="TMEM11"/>
</dbReference>
<evidence type="ECO:0000256" key="9">
    <source>
        <dbReference type="SAM" id="Phobius"/>
    </source>
</evidence>
<keyword evidence="5" id="KW-0999">Mitochondrion inner membrane</keyword>
<reference evidence="10 11" key="1">
    <citation type="journal article" date="2017" name="Nat. Ecol. Evol.">
        <title>Scallop genome provides insights into evolution of bilaterian karyotype and development.</title>
        <authorList>
            <person name="Wang S."/>
            <person name="Zhang J."/>
            <person name="Jiao W."/>
            <person name="Li J."/>
            <person name="Xun X."/>
            <person name="Sun Y."/>
            <person name="Guo X."/>
            <person name="Huan P."/>
            <person name="Dong B."/>
            <person name="Zhang L."/>
            <person name="Hu X."/>
            <person name="Sun X."/>
            <person name="Wang J."/>
            <person name="Zhao C."/>
            <person name="Wang Y."/>
            <person name="Wang D."/>
            <person name="Huang X."/>
            <person name="Wang R."/>
            <person name="Lv J."/>
            <person name="Li Y."/>
            <person name="Zhang Z."/>
            <person name="Liu B."/>
            <person name="Lu W."/>
            <person name="Hui Y."/>
            <person name="Liang J."/>
            <person name="Zhou Z."/>
            <person name="Hou R."/>
            <person name="Li X."/>
            <person name="Liu Y."/>
            <person name="Li H."/>
            <person name="Ning X."/>
            <person name="Lin Y."/>
            <person name="Zhao L."/>
            <person name="Xing Q."/>
            <person name="Dou J."/>
            <person name="Li Y."/>
            <person name="Mao J."/>
            <person name="Guo H."/>
            <person name="Dou H."/>
            <person name="Li T."/>
            <person name="Mu C."/>
            <person name="Jiang W."/>
            <person name="Fu Q."/>
            <person name="Fu X."/>
            <person name="Miao Y."/>
            <person name="Liu J."/>
            <person name="Yu Q."/>
            <person name="Li R."/>
            <person name="Liao H."/>
            <person name="Li X."/>
            <person name="Kong Y."/>
            <person name="Jiang Z."/>
            <person name="Chourrout D."/>
            <person name="Li R."/>
            <person name="Bao Z."/>
        </authorList>
    </citation>
    <scope>NUCLEOTIDE SEQUENCE [LARGE SCALE GENOMIC DNA]</scope>
    <source>
        <strain evidence="10 11">PY_sf001</strain>
    </source>
</reference>
<evidence type="ECO:0000256" key="1">
    <source>
        <dbReference type="ARBA" id="ARBA00002812"/>
    </source>
</evidence>
<evidence type="ECO:0000256" key="7">
    <source>
        <dbReference type="ARBA" id="ARBA00023128"/>
    </source>
</evidence>
<keyword evidence="8 9" id="KW-0472">Membrane</keyword>
<feature type="transmembrane region" description="Helical" evidence="9">
    <location>
        <begin position="110"/>
        <end position="128"/>
    </location>
</feature>
<gene>
    <name evidence="10" type="ORF">KP79_PYT06309</name>
</gene>
<evidence type="ECO:0000256" key="3">
    <source>
        <dbReference type="ARBA" id="ARBA00006060"/>
    </source>
</evidence>
<keyword evidence="11" id="KW-1185">Reference proteome</keyword>
<dbReference type="OrthoDB" id="9970856at2759"/>
<dbReference type="STRING" id="6573.A0A210QVM5"/>
<evidence type="ECO:0000313" key="10">
    <source>
        <dbReference type="EMBL" id="OWF52726.1"/>
    </source>
</evidence>
<dbReference type="GO" id="GO:0005743">
    <property type="term" value="C:mitochondrial inner membrane"/>
    <property type="evidence" value="ECO:0007669"/>
    <property type="project" value="UniProtKB-SubCell"/>
</dbReference>
<proteinExistence type="inferred from homology"/>
<feature type="transmembrane region" description="Helical" evidence="9">
    <location>
        <begin position="172"/>
        <end position="190"/>
    </location>
</feature>
<dbReference type="Pfam" id="PF14972">
    <property type="entry name" value="Mito_morph_reg"/>
    <property type="match status" value="1"/>
</dbReference>
<comment type="caution">
    <text evidence="10">The sequence shown here is derived from an EMBL/GenBank/DDBJ whole genome shotgun (WGS) entry which is preliminary data.</text>
</comment>
<dbReference type="PANTHER" id="PTHR15099:SF2">
    <property type="entry name" value="TRANSMEMBRANE PROTEIN 11, MITOCHONDRIAL"/>
    <property type="match status" value="1"/>
</dbReference>
<dbReference type="PANTHER" id="PTHR15099">
    <property type="entry name" value="PROTEIN PM1"/>
    <property type="match status" value="1"/>
</dbReference>
<evidence type="ECO:0000256" key="4">
    <source>
        <dbReference type="ARBA" id="ARBA00022692"/>
    </source>
</evidence>
<name>A0A210QVM5_MIZYE</name>
<dbReference type="AlphaFoldDB" id="A0A210QVM5"/>
<accession>A0A210QVM5</accession>
<organism evidence="10 11">
    <name type="scientific">Mizuhopecten yessoensis</name>
    <name type="common">Japanese scallop</name>
    <name type="synonym">Patinopecten yessoensis</name>
    <dbReference type="NCBI Taxonomy" id="6573"/>
    <lineage>
        <taxon>Eukaryota</taxon>
        <taxon>Metazoa</taxon>
        <taxon>Spiralia</taxon>
        <taxon>Lophotrochozoa</taxon>
        <taxon>Mollusca</taxon>
        <taxon>Bivalvia</taxon>
        <taxon>Autobranchia</taxon>
        <taxon>Pteriomorphia</taxon>
        <taxon>Pectinida</taxon>
        <taxon>Pectinoidea</taxon>
        <taxon>Pectinidae</taxon>
        <taxon>Mizuhopecten</taxon>
    </lineage>
</organism>
<evidence type="ECO:0000256" key="8">
    <source>
        <dbReference type="ARBA" id="ARBA00023136"/>
    </source>
</evidence>
<evidence type="ECO:0000256" key="5">
    <source>
        <dbReference type="ARBA" id="ARBA00022792"/>
    </source>
</evidence>
<sequence>MLRWSKTHAAKFKLLETCVDFDREKGSNGRPSTVIIREPDEEGGGGIRDCELELERASEAETKTIIIETCKLGDVTARWIRVGNCLHKTTVVSGVISMGCMYFYPSHSYIYLPLGLASVTFAGVYAVSWQFDPFCKYQVEHNVHRLEKLPLHNIASSTPVVLIFRDDYRRKVLHNFVALAATGLCAWKIYKLFIE</sequence>
<comment type="similarity">
    <text evidence="3">Belongs to the TMEM11 family.</text>
</comment>
<keyword evidence="6 9" id="KW-1133">Transmembrane helix</keyword>
<dbReference type="EMBL" id="NEDP02001668">
    <property type="protein sequence ID" value="OWF52726.1"/>
    <property type="molecule type" value="Genomic_DNA"/>
</dbReference>
<dbReference type="Proteomes" id="UP000242188">
    <property type="component" value="Unassembled WGS sequence"/>
</dbReference>
<comment type="function">
    <text evidence="1">Plays a role in mitochondrial morphogenesis.</text>
</comment>
<protein>
    <submittedName>
        <fullName evidence="10">Transmembrane protein 11, mitochondrial</fullName>
    </submittedName>
</protein>
<evidence type="ECO:0000256" key="2">
    <source>
        <dbReference type="ARBA" id="ARBA00004448"/>
    </source>
</evidence>